<evidence type="ECO:0000313" key="8">
    <source>
        <dbReference type="Proteomes" id="UP000322917"/>
    </source>
</evidence>
<dbReference type="NCBIfam" id="TIGR01326">
    <property type="entry name" value="OAH_OAS_sulfhy"/>
    <property type="match status" value="1"/>
</dbReference>
<dbReference type="GO" id="GO:0003961">
    <property type="term" value="F:O-acetylhomoserine aminocarboxypropyltransferase activity"/>
    <property type="evidence" value="ECO:0007669"/>
    <property type="project" value="TreeGrafter"/>
</dbReference>
<organism evidence="7 8">
    <name type="scientific">Propionispora hippei DSM 15287</name>
    <dbReference type="NCBI Taxonomy" id="1123003"/>
    <lineage>
        <taxon>Bacteria</taxon>
        <taxon>Bacillati</taxon>
        <taxon>Bacillota</taxon>
        <taxon>Negativicutes</taxon>
        <taxon>Selenomonadales</taxon>
        <taxon>Sporomusaceae</taxon>
        <taxon>Propionispora</taxon>
    </lineage>
</organism>
<dbReference type="PIRSF" id="PIRSF001434">
    <property type="entry name" value="CGS"/>
    <property type="match status" value="1"/>
</dbReference>
<dbReference type="GO" id="GO:0019346">
    <property type="term" value="P:transsulfuration"/>
    <property type="evidence" value="ECO:0007669"/>
    <property type="project" value="InterPro"/>
</dbReference>
<dbReference type="CDD" id="cd00614">
    <property type="entry name" value="CGS_like"/>
    <property type="match status" value="1"/>
</dbReference>
<dbReference type="OrthoDB" id="9803887at2"/>
<keyword evidence="8" id="KW-1185">Reference proteome</keyword>
<evidence type="ECO:0000256" key="6">
    <source>
        <dbReference type="RuleBase" id="RU362118"/>
    </source>
</evidence>
<evidence type="ECO:0000256" key="3">
    <source>
        <dbReference type="ARBA" id="ARBA00022679"/>
    </source>
</evidence>
<dbReference type="Gene3D" id="3.40.640.10">
    <property type="entry name" value="Type I PLP-dependent aspartate aminotransferase-like (Major domain)"/>
    <property type="match status" value="1"/>
</dbReference>
<evidence type="ECO:0000256" key="2">
    <source>
        <dbReference type="ARBA" id="ARBA00009077"/>
    </source>
</evidence>
<comment type="cofactor">
    <cofactor evidence="1 6">
        <name>pyridoxal 5'-phosphate</name>
        <dbReference type="ChEBI" id="CHEBI:597326"/>
    </cofactor>
</comment>
<dbReference type="InterPro" id="IPR015421">
    <property type="entry name" value="PyrdxlP-dep_Trfase_major"/>
</dbReference>
<evidence type="ECO:0000256" key="4">
    <source>
        <dbReference type="ARBA" id="ARBA00022898"/>
    </source>
</evidence>
<reference evidence="7 8" key="1">
    <citation type="submission" date="2016-11" db="EMBL/GenBank/DDBJ databases">
        <authorList>
            <person name="Varghese N."/>
            <person name="Submissions S."/>
        </authorList>
    </citation>
    <scope>NUCLEOTIDE SEQUENCE [LARGE SCALE GENOMIC DNA]</scope>
    <source>
        <strain evidence="7 8">DSM 15287</strain>
    </source>
</reference>
<proteinExistence type="inferred from homology"/>
<gene>
    <name evidence="7" type="ORF">SAMN02745170_01989</name>
</gene>
<dbReference type="InterPro" id="IPR006235">
    <property type="entry name" value="OAc-hSer/O-AcSer_sulfhydrylase"/>
</dbReference>
<keyword evidence="3" id="KW-0808">Transferase</keyword>
<keyword evidence="4 5" id="KW-0663">Pyridoxal phosphate</keyword>
<accession>A0A1M6HI47</accession>
<protein>
    <submittedName>
        <fullName evidence="7">O-acetylhomoserine sulfhydrylase</fullName>
    </submittedName>
</protein>
<dbReference type="EMBL" id="FQZD01000014">
    <property type="protein sequence ID" value="SHJ21838.1"/>
    <property type="molecule type" value="Genomic_DNA"/>
</dbReference>
<dbReference type="PANTHER" id="PTHR43797:SF2">
    <property type="entry name" value="HOMOCYSTEINE_CYSTEINE SYNTHASE"/>
    <property type="match status" value="1"/>
</dbReference>
<dbReference type="InterPro" id="IPR015422">
    <property type="entry name" value="PyrdxlP-dep_Trfase_small"/>
</dbReference>
<dbReference type="GO" id="GO:0071269">
    <property type="term" value="P:L-homocysteine biosynthetic process"/>
    <property type="evidence" value="ECO:0007669"/>
    <property type="project" value="TreeGrafter"/>
</dbReference>
<dbReference type="GO" id="GO:0006535">
    <property type="term" value="P:cysteine biosynthetic process from serine"/>
    <property type="evidence" value="ECO:0007669"/>
    <property type="project" value="TreeGrafter"/>
</dbReference>
<dbReference type="GO" id="GO:0030170">
    <property type="term" value="F:pyridoxal phosphate binding"/>
    <property type="evidence" value="ECO:0007669"/>
    <property type="project" value="InterPro"/>
</dbReference>
<dbReference type="RefSeq" id="WP_149734749.1">
    <property type="nucleotide sequence ID" value="NZ_FQZD01000014.1"/>
</dbReference>
<comment type="similarity">
    <text evidence="2 6">Belongs to the trans-sulfuration enzymes family.</text>
</comment>
<dbReference type="PANTHER" id="PTHR43797">
    <property type="entry name" value="HOMOCYSTEINE/CYSTEINE SYNTHASE"/>
    <property type="match status" value="1"/>
</dbReference>
<evidence type="ECO:0000313" key="7">
    <source>
        <dbReference type="EMBL" id="SHJ21838.1"/>
    </source>
</evidence>
<dbReference type="Pfam" id="PF01053">
    <property type="entry name" value="Cys_Met_Meta_PP"/>
    <property type="match status" value="1"/>
</dbReference>
<dbReference type="Proteomes" id="UP000322917">
    <property type="component" value="Unassembled WGS sequence"/>
</dbReference>
<dbReference type="AlphaFoldDB" id="A0A1M6HI47"/>
<dbReference type="Gene3D" id="3.90.1150.10">
    <property type="entry name" value="Aspartate Aminotransferase, domain 1"/>
    <property type="match status" value="1"/>
</dbReference>
<dbReference type="GO" id="GO:0005737">
    <property type="term" value="C:cytoplasm"/>
    <property type="evidence" value="ECO:0007669"/>
    <property type="project" value="TreeGrafter"/>
</dbReference>
<evidence type="ECO:0000256" key="1">
    <source>
        <dbReference type="ARBA" id="ARBA00001933"/>
    </source>
</evidence>
<dbReference type="FunFam" id="3.40.640.10:FF:000035">
    <property type="entry name" value="O-succinylhomoserine sulfhydrylase"/>
    <property type="match status" value="1"/>
</dbReference>
<sequence>MTGERRFGFDTRMIHAGHIPDTQTGARAVPIYQTSSFVFYDADHAAELFDLKQYGHIYSRISNPTVAIFEERMASLEGATGAVATSSGMAAQLAALMTLLEPGDELVASSHLYGGTVTQLTHTLKKMGNPVHYVDPTDLRAWEQAITPKTRALYSEMIGNPRGSILDIEQVAALAKSHGIPLIIDNTLATPYLCRPMEFGATITVYSATKFIGGHGNSLGGVVLESGKFDYSAFPSIAEPSPKYHNLKFYDTFGHYGYLMKVRTETVRDTGCCLSPMNAFLLLQGIETLSIRMDRHVENTRKVAQFLEEHDKVAWVSYAGLPSHPQYDIAQKYLPKGAGAVLSFGLKKQPGENVRETGKKFIARLKLFSHLANIGDVRSLIIHPASTTHQQLTDEELASSGVGPELIRLSVGIETGEDLLWDLEQALAAR</sequence>
<evidence type="ECO:0000256" key="5">
    <source>
        <dbReference type="PIRSR" id="PIRSR001434-2"/>
    </source>
</evidence>
<dbReference type="GO" id="GO:0004124">
    <property type="term" value="F:cysteine synthase activity"/>
    <property type="evidence" value="ECO:0007669"/>
    <property type="project" value="TreeGrafter"/>
</dbReference>
<dbReference type="InterPro" id="IPR000277">
    <property type="entry name" value="Cys/Met-Metab_PyrdxlP-dep_enz"/>
</dbReference>
<dbReference type="InterPro" id="IPR015424">
    <property type="entry name" value="PyrdxlP-dep_Trfase"/>
</dbReference>
<name>A0A1M6HI47_9FIRM</name>
<dbReference type="SUPFAM" id="SSF53383">
    <property type="entry name" value="PLP-dependent transferases"/>
    <property type="match status" value="1"/>
</dbReference>
<feature type="modified residue" description="N6-(pyridoxal phosphate)lysine" evidence="5">
    <location>
        <position position="210"/>
    </location>
</feature>